<dbReference type="Gene3D" id="6.10.140.2220">
    <property type="match status" value="1"/>
</dbReference>
<keyword evidence="2" id="KW-1185">Reference proteome</keyword>
<dbReference type="Pfam" id="PF01753">
    <property type="entry name" value="zf-MYND"/>
    <property type="match status" value="1"/>
</dbReference>
<evidence type="ECO:0000313" key="2">
    <source>
        <dbReference type="Proteomes" id="UP001642464"/>
    </source>
</evidence>
<protein>
    <submittedName>
        <fullName evidence="1">MYND-type domain-containing protein</fullName>
    </submittedName>
</protein>
<proteinExistence type="predicted"/>
<dbReference type="PROSITE" id="PS01360">
    <property type="entry name" value="ZF_MYND_1"/>
    <property type="match status" value="1"/>
</dbReference>
<gene>
    <name evidence="1" type="ORF">SCF082_LOCUS30939</name>
</gene>
<dbReference type="PROSITE" id="PS50865">
    <property type="entry name" value="ZF_MYND_2"/>
    <property type="match status" value="1"/>
</dbReference>
<evidence type="ECO:0000313" key="1">
    <source>
        <dbReference type="EMBL" id="CAK9057791.1"/>
    </source>
</evidence>
<sequence length="436" mass="48396">MVVCLACGGPGPPFRCSGCRVACFCSKDCQRSAAVAHRPFCRWPEIPEAEGWTSDDLTEIWLQRLGLGEDGRVLGQRPLQEDEAWDLITSQQRLAPRFFGRNRFDGLLSVLRAWTSQSRWPLVMSARSQAHLTELPTLELCACLVWRVLSCAKQLRQQGHKRLIFLSIGAGDALVEACVALHLAAALGVPVSLEEEPRLKYGDFEISVVATDSDQDEVLRQNRVAEAPRELPVRRLDRRRAVRSASDLGPVYVFSSWMPMHACWCSDVLEDAGTQLVEMCFLSAPPELIQVPRQEVLRRATGHTRATQEVFPKTLCRWDFLAQGFEEGAGLFHSQLYVTSAKTIAAFSPLPRLGHGMGCYKRRMDASEELTAVNVCRGVGLFHVHGVEDLSAPVPPPHLASLKTAAAEPGVKERFAECVKFLRGVARRQILEALGM</sequence>
<reference evidence="1 2" key="1">
    <citation type="submission" date="2024-02" db="EMBL/GenBank/DDBJ databases">
        <authorList>
            <person name="Chen Y."/>
            <person name="Shah S."/>
            <person name="Dougan E. K."/>
            <person name="Thang M."/>
            <person name="Chan C."/>
        </authorList>
    </citation>
    <scope>NUCLEOTIDE SEQUENCE [LARGE SCALE GENOMIC DNA]</scope>
</reference>
<dbReference type="SUPFAM" id="SSF144232">
    <property type="entry name" value="HIT/MYND zinc finger-like"/>
    <property type="match status" value="1"/>
</dbReference>
<name>A0ABP0N2C2_9DINO</name>
<accession>A0ABP0N2C2</accession>
<dbReference type="InterPro" id="IPR002893">
    <property type="entry name" value="Znf_MYND"/>
</dbReference>
<dbReference type="EMBL" id="CAXAMM010025891">
    <property type="protein sequence ID" value="CAK9057791.1"/>
    <property type="molecule type" value="Genomic_DNA"/>
</dbReference>
<comment type="caution">
    <text evidence="1">The sequence shown here is derived from an EMBL/GenBank/DDBJ whole genome shotgun (WGS) entry which is preliminary data.</text>
</comment>
<dbReference type="Proteomes" id="UP001642464">
    <property type="component" value="Unassembled WGS sequence"/>
</dbReference>
<organism evidence="1 2">
    <name type="scientific">Durusdinium trenchii</name>
    <dbReference type="NCBI Taxonomy" id="1381693"/>
    <lineage>
        <taxon>Eukaryota</taxon>
        <taxon>Sar</taxon>
        <taxon>Alveolata</taxon>
        <taxon>Dinophyceae</taxon>
        <taxon>Suessiales</taxon>
        <taxon>Symbiodiniaceae</taxon>
        <taxon>Durusdinium</taxon>
    </lineage>
</organism>